<name>A0A4Y7JMJ5_PAPSO</name>
<dbReference type="AlphaFoldDB" id="A0A4Y7JMJ5"/>
<proteinExistence type="predicted"/>
<dbReference type="EMBL" id="CM010719">
    <property type="protein sequence ID" value="RZC60998.1"/>
    <property type="molecule type" value="Genomic_DNA"/>
</dbReference>
<keyword evidence="2" id="KW-1185">Reference proteome</keyword>
<evidence type="ECO:0000313" key="1">
    <source>
        <dbReference type="EMBL" id="RZC60998.1"/>
    </source>
</evidence>
<reference evidence="1 2" key="1">
    <citation type="journal article" date="2018" name="Science">
        <title>The opium poppy genome and morphinan production.</title>
        <authorList>
            <person name="Guo L."/>
            <person name="Winzer T."/>
            <person name="Yang X."/>
            <person name="Li Y."/>
            <person name="Ning Z."/>
            <person name="He Z."/>
            <person name="Teodor R."/>
            <person name="Lu Y."/>
            <person name="Bowser T.A."/>
            <person name="Graham I.A."/>
            <person name="Ye K."/>
        </authorList>
    </citation>
    <scope>NUCLEOTIDE SEQUENCE [LARGE SCALE GENOMIC DNA]</scope>
    <source>
        <strain evidence="2">cv. HN1</strain>
        <tissue evidence="1">Leaves</tissue>
    </source>
</reference>
<dbReference type="Gramene" id="RZC60998">
    <property type="protein sequence ID" value="RZC60998"/>
    <property type="gene ID" value="C5167_022762"/>
</dbReference>
<dbReference type="Proteomes" id="UP000316621">
    <property type="component" value="Chromosome 5"/>
</dbReference>
<evidence type="ECO:0000313" key="2">
    <source>
        <dbReference type="Proteomes" id="UP000316621"/>
    </source>
</evidence>
<accession>A0A4Y7JMJ5</accession>
<gene>
    <name evidence="1" type="ORF">C5167_022762</name>
</gene>
<organism evidence="1 2">
    <name type="scientific">Papaver somniferum</name>
    <name type="common">Opium poppy</name>
    <dbReference type="NCBI Taxonomy" id="3469"/>
    <lineage>
        <taxon>Eukaryota</taxon>
        <taxon>Viridiplantae</taxon>
        <taxon>Streptophyta</taxon>
        <taxon>Embryophyta</taxon>
        <taxon>Tracheophyta</taxon>
        <taxon>Spermatophyta</taxon>
        <taxon>Magnoliopsida</taxon>
        <taxon>Ranunculales</taxon>
        <taxon>Papaveraceae</taxon>
        <taxon>Papaveroideae</taxon>
        <taxon>Papaver</taxon>
    </lineage>
</organism>
<protein>
    <submittedName>
        <fullName evidence="1">Uncharacterized protein</fullName>
    </submittedName>
</protein>
<sequence>MRVAVKFVVHKLDPRSEIVYSIENSNSAGYCYTWYGEMELQFNSGYGTAVEMELQEEHPQFLIIMQWLVRNKVGSYILVLLFGPTDNIRAACSWLMLLLGQCHTHTTSQLKDFVRIVFQCPMD</sequence>